<dbReference type="KEGG" id="tnl:113504272"/>
<evidence type="ECO:0000313" key="3">
    <source>
        <dbReference type="RefSeq" id="XP_026742301.1"/>
    </source>
</evidence>
<feature type="compositionally biased region" description="Pro residues" evidence="1">
    <location>
        <begin position="1276"/>
        <end position="1328"/>
    </location>
</feature>
<reference evidence="3" key="1">
    <citation type="submission" date="2025-08" db="UniProtKB">
        <authorList>
            <consortium name="RefSeq"/>
        </authorList>
    </citation>
    <scope>IDENTIFICATION</scope>
</reference>
<feature type="region of interest" description="Disordered" evidence="1">
    <location>
        <begin position="2113"/>
        <end position="2134"/>
    </location>
</feature>
<accession>A0A7E5WQ60</accession>
<name>A0A7E5WQ60_TRINI</name>
<feature type="compositionally biased region" description="Basic and acidic residues" evidence="1">
    <location>
        <begin position="2113"/>
        <end position="2123"/>
    </location>
</feature>
<feature type="compositionally biased region" description="Basic and acidic residues" evidence="1">
    <location>
        <begin position="1777"/>
        <end position="1794"/>
    </location>
</feature>
<feature type="compositionally biased region" description="Pro residues" evidence="1">
    <location>
        <begin position="1498"/>
        <end position="1508"/>
    </location>
</feature>
<feature type="compositionally biased region" description="Pro residues" evidence="1">
    <location>
        <begin position="1464"/>
        <end position="1476"/>
    </location>
</feature>
<feature type="region of interest" description="Disordered" evidence="1">
    <location>
        <begin position="1535"/>
        <end position="1572"/>
    </location>
</feature>
<proteinExistence type="predicted"/>
<feature type="region of interest" description="Disordered" evidence="1">
    <location>
        <begin position="1464"/>
        <end position="1508"/>
    </location>
</feature>
<protein>
    <submittedName>
        <fullName evidence="3">Uncharacterized protein LOC113504272</fullName>
    </submittedName>
</protein>
<feature type="compositionally biased region" description="Polar residues" evidence="1">
    <location>
        <begin position="26"/>
        <end position="41"/>
    </location>
</feature>
<feature type="compositionally biased region" description="Pro residues" evidence="1">
    <location>
        <begin position="1666"/>
        <end position="1679"/>
    </location>
</feature>
<feature type="compositionally biased region" description="Pro residues" evidence="1">
    <location>
        <begin position="1406"/>
        <end position="1425"/>
    </location>
</feature>
<feature type="region of interest" description="Disordered" evidence="1">
    <location>
        <begin position="1738"/>
        <end position="1761"/>
    </location>
</feature>
<feature type="region of interest" description="Disordered" evidence="1">
    <location>
        <begin position="2377"/>
        <end position="2397"/>
    </location>
</feature>
<sequence length="2644" mass="296054">MKESKAVYVTKRDRRYEGSKEKQSYENKVQNSRDNSPQSLRYAQQTQEAGCQCDYKRDNLICTCRHLATIRKKQEKEIRYFGLPKQIYAYHGTRSFTDIGVGSVKALQRKKVKRIYLPETDDRGVGSSDLTSFVNRRNRQQRGNSYYEQKRTSSKCVGGILEYNTGCVMSEKLSPIVQTVSGSTSPRDSTYNRNIEIGSNTVVKSLANTTTQVEEPKKEIEVKPEVKIEEVKPILMVKEIVKEETKEMKSKTLEVIKPSVLKDKDVEKDFSSDSLVQHVHNLENPSDYKPSRTSLEATDPMENKLEREYRKIFTNKSKDTKSSNERPMGDFKSTSTLKRRFEALRRGLAKKEDSKKNALNVSDVTSPPSMASRKDVSINSDPPSLEGRSYSSTKPYTPFPTSYSRDKPTYSSRASSHYRRSVTSRKERGSSQWSSRPDDEDSECQGVKGMFKLWGKKFNLEEDYYNKKNPTPKPSYVPPKEPPKRPEKKFPEPKLVIKDDVEVKKDGKRFFFFKKKNKYKEKPYKAKKGVTTGRCEVRDGLMIKIGGGGTSYIPETVIKEPEAVPDDYDDLIRKAWVTKFMSHAIESRNSVQVRWNNKTYATSSSTVFELMDNVYKDTGVVFRSKSQVTVHSSYKSYTAQHVNFVHQNIEAWMVPKTLTDKPKLLPKMRCKSNEDRKDNIEVRISDQKWFIDKSKAFSHKIEVVLHSNNMVKLNKEESSEYLRIDIPKGFFIDSSSDENKNGANQSSDEEVYKIVEYETGSDLKKDKTVRNFDIGDHKQNNIKVTVSVKESKDYDAQYIDTLMKQPPVYKNVSFKGSKVYILKRCDVIGVGIITQRELRDKRKPILKIQDDYSDDEYENQGLRISPTKCELAESYLQEFYRHCTPLGIDSYSWCVSDSHLRCCSENSKASYNNQGDGTKSCPNIYDDFQTATIVSSCAASSCSHCHLYDAESSKPSDKCCKWLGKLLKKKGHDKRTLPKDSIEVFRKRKLYAASDKSKWSCPEYSQSLQNMPPCSQTPCPGMQRPSCESKGGMLIDCPNNKPWSRPVEQKVKKRVCKKHVSLPNCEAMSESLAKRLENVVPSGILAFKGSAGCDACKKKGCCPKHAIIIPQPSCEIPRAACRDSCEKMKNPPCAKSKTSCEHPGPLTCPGACPTSKKGSCPPSPAIKPPTPKLSRSCPPSPPHKKKSCPSPPHSKKSKSPCPSPPHSKRSKSPCPSPPFFRKLPSCPSTPTRSKKHHTSCPPSPARRPPSRPATPPCKRPQSPPSPPPCMRRSPRSPSPPSSPPLRPIFPYRSPPASPPPCRRSPPCPSPPPSPPPCRRPGLSPPSSPPCKRTSPSSSPSSSPPPCRRPALNPSPPTSPPQCMRRPASPSPPGSPLSRRPPSCPPSPHKKQSCPPTPQPCKRAPACPSPPNKKPPTCPSSPPPCRTPHSLPSCPHIPPSCPHSPPCPPPPPPCPHFPPCPLPPLSGPNTPPTPPLSCPHSPKCVPHSPPSSPHQRTRPPSPSPPCPYAPACSSPPPCPYIPPPCLYIPPCYQKPPSTPGHKPSSLSPPCARRKSPKQCPASPPACPTSPPSCCSVDPNRCPALPHPCKKSSKNICQKLSPFFRKKPPCPSSPPCKPTPCKPSHCKALGCQHSPLNTPPSKRPIPSPCQKFSMTSCSYGSMKHRGPEPPYVYSPVHPCPPEQDKPKKSASPCKTPPCNKNRPKYKQPSFDCQANPDASNQGPYSRPQCDPCFTSADEFPWPTKNQVSNQSSMSSLYQSQNQPKEELAYGCTKKCPNMHKEAAGDEPPPPKKDCKKSCPNRKGSPRPPCIPEMKCPPPRSTASCTEPRQTPSEPVRCRSKSKMSGLFLKMKPVPPHKKKAVCSKDCLAWESQQQDDGCISLNSEEKITIRLKKDSPSTDELREGLNIKVQDEDGMTLFERKDYRLQHAGMNRPEVLGDMYRTSEVRRVTTTKSVKDLSEGKNSPKQMVEGNSDVSIANLIEIQFKLKVTQGEKTTEINIANDGDKENEDDKLDILEPVNKSPQEIFVLKNGSENPEIHSDPKNDINIRIVIKNFKPKSGVNKSVKPKREDYGKDFAKKISAKFHTVSTGYSDVLHDDNVFSVHRATVDLTSSIDKSKTHSNKSEEIMSETLSGHGKVRSAPSICRCVMTDMSDCKIDYEDLKSISSRKYSTNRHTDTQEETVTTDTDNKPAHKYDTETEDSDKQTDQKYDTEETDGEKLPETKYDTEETDTDKHTAPKYDTFLSTEQESTTDQEPIAEEDTYNAKPKSIEVIIKPHTKDEKKEMLKQVFEKAHETKTKNKTRMRKLRDMLKVILTSDSSDHDDGKSVRPNDLAKDVTYASLKPNYFRDSDSMNNYYRTDSHTQLSAEINTQVVYPSVENNSDCSNSNQSEAFSSENESTNRGCMCSTLAARLKLASRIGEGGGCCCGTKTINKKNEETTCDLKKGSDYFQYDYKQLDYVDVETQNSNYLISKINSTNLSTNKSIKSSILGDTDTIRTNSGVINVDQKKFTVKKISHHHRRECEMRKFNRNTILSISDDDKIVLLSSKPTRVSAECAKCKIKERKKKMKDPLSLLKASDILQSYETKKAVLEIYTEKTISNDGEHLVAKLPKFVYDRESEIETNYEAIANDADSICKRNIVMMAITR</sequence>
<evidence type="ECO:0000313" key="2">
    <source>
        <dbReference type="Proteomes" id="UP000322000"/>
    </source>
</evidence>
<dbReference type="RefSeq" id="XP_026742301.1">
    <property type="nucleotide sequence ID" value="XM_026886500.1"/>
</dbReference>
<feature type="compositionally biased region" description="Basic and acidic residues" evidence="1">
    <location>
        <begin position="481"/>
        <end position="490"/>
    </location>
</feature>
<feature type="compositionally biased region" description="Low complexity" evidence="1">
    <location>
        <begin position="1329"/>
        <end position="1340"/>
    </location>
</feature>
<gene>
    <name evidence="3" type="primary">LOC113504272</name>
</gene>
<feature type="compositionally biased region" description="Basic and acidic residues" evidence="1">
    <location>
        <begin position="2184"/>
        <end position="2234"/>
    </location>
</feature>
<feature type="compositionally biased region" description="Polar residues" evidence="1">
    <location>
        <begin position="357"/>
        <end position="369"/>
    </location>
</feature>
<feature type="compositionally biased region" description="Basic residues" evidence="1">
    <location>
        <begin position="1182"/>
        <end position="1198"/>
    </location>
</feature>
<organism evidence="2 3">
    <name type="scientific">Trichoplusia ni</name>
    <name type="common">Cabbage looper</name>
    <dbReference type="NCBI Taxonomy" id="7111"/>
    <lineage>
        <taxon>Eukaryota</taxon>
        <taxon>Metazoa</taxon>
        <taxon>Ecdysozoa</taxon>
        <taxon>Arthropoda</taxon>
        <taxon>Hexapoda</taxon>
        <taxon>Insecta</taxon>
        <taxon>Pterygota</taxon>
        <taxon>Neoptera</taxon>
        <taxon>Endopterygota</taxon>
        <taxon>Lepidoptera</taxon>
        <taxon>Glossata</taxon>
        <taxon>Ditrysia</taxon>
        <taxon>Noctuoidea</taxon>
        <taxon>Noctuidae</taxon>
        <taxon>Plusiinae</taxon>
        <taxon>Trichoplusia</taxon>
    </lineage>
</organism>
<feature type="region of interest" description="Disordered" evidence="1">
    <location>
        <begin position="1154"/>
        <end position="1428"/>
    </location>
</feature>
<feature type="compositionally biased region" description="Polar residues" evidence="1">
    <location>
        <begin position="389"/>
        <end position="403"/>
    </location>
</feature>
<feature type="region of interest" description="Disordered" evidence="1">
    <location>
        <begin position="1659"/>
        <end position="1724"/>
    </location>
</feature>
<feature type="compositionally biased region" description="Polar residues" evidence="1">
    <location>
        <begin position="1708"/>
        <end position="1721"/>
    </location>
</feature>
<feature type="compositionally biased region" description="Basic and acidic residues" evidence="1">
    <location>
        <begin position="339"/>
        <end position="356"/>
    </location>
</feature>
<feature type="compositionally biased region" description="Basic and acidic residues" evidence="1">
    <location>
        <begin position="301"/>
        <end position="329"/>
    </location>
</feature>
<feature type="compositionally biased region" description="Pro residues" evidence="1">
    <location>
        <begin position="1341"/>
        <end position="1359"/>
    </location>
</feature>
<feature type="compositionally biased region" description="Pro residues" evidence="1">
    <location>
        <begin position="1560"/>
        <end position="1569"/>
    </location>
</feature>
<dbReference type="PRINTS" id="PR01217">
    <property type="entry name" value="PRICHEXTENSN"/>
</dbReference>
<feature type="region of interest" description="Disordered" evidence="1">
    <location>
        <begin position="2166"/>
        <end position="2234"/>
    </location>
</feature>
<feature type="region of interest" description="Disordered" evidence="1">
    <location>
        <begin position="277"/>
        <end position="444"/>
    </location>
</feature>
<dbReference type="InParanoid" id="A0A7E5WQ60"/>
<feature type="compositionally biased region" description="Pro residues" evidence="1">
    <location>
        <begin position="1803"/>
        <end position="1817"/>
    </location>
</feature>
<feature type="region of interest" description="Disordered" evidence="1">
    <location>
        <begin position="1"/>
        <end position="41"/>
    </location>
</feature>
<feature type="region of interest" description="Disordered" evidence="1">
    <location>
        <begin position="465"/>
        <end position="490"/>
    </location>
</feature>
<feature type="compositionally biased region" description="Pro residues" evidence="1">
    <location>
        <begin position="1161"/>
        <end position="1171"/>
    </location>
</feature>
<feature type="region of interest" description="Disordered" evidence="1">
    <location>
        <begin position="1777"/>
        <end position="1838"/>
    </location>
</feature>
<evidence type="ECO:0000256" key="1">
    <source>
        <dbReference type="SAM" id="MobiDB-lite"/>
    </source>
</evidence>
<dbReference type="GeneID" id="113504272"/>
<dbReference type="OrthoDB" id="2019130at2759"/>
<keyword evidence="2" id="KW-1185">Reference proteome</keyword>
<feature type="compositionally biased region" description="Pro residues" evidence="1">
    <location>
        <begin position="471"/>
        <end position="480"/>
    </location>
</feature>
<feature type="compositionally biased region" description="Basic and acidic residues" evidence="1">
    <location>
        <begin position="1"/>
        <end position="25"/>
    </location>
</feature>
<feature type="compositionally biased region" description="Low complexity" evidence="1">
    <location>
        <begin position="1743"/>
        <end position="1760"/>
    </location>
</feature>
<feature type="compositionally biased region" description="Pro residues" evidence="1">
    <location>
        <begin position="1241"/>
        <end position="1269"/>
    </location>
</feature>
<dbReference type="Proteomes" id="UP000322000">
    <property type="component" value="Chromosome 21"/>
</dbReference>
<feature type="compositionally biased region" description="Polar residues" evidence="1">
    <location>
        <begin position="1818"/>
        <end position="1830"/>
    </location>
</feature>